<reference evidence="3 4" key="1">
    <citation type="journal article" date="2015" name="Genome Biol. Evol.">
        <title>Comparative Genomics of a Bacterivorous Green Alga Reveals Evolutionary Causalities and Consequences of Phago-Mixotrophic Mode of Nutrition.</title>
        <authorList>
            <person name="Burns J.A."/>
            <person name="Paasch A."/>
            <person name="Narechania A."/>
            <person name="Kim E."/>
        </authorList>
    </citation>
    <scope>NUCLEOTIDE SEQUENCE [LARGE SCALE GENOMIC DNA]</scope>
    <source>
        <strain evidence="3 4">PLY_AMNH</strain>
    </source>
</reference>
<feature type="non-terminal residue" evidence="3">
    <location>
        <position position="1"/>
    </location>
</feature>
<dbReference type="InterPro" id="IPR000061">
    <property type="entry name" value="Surp"/>
</dbReference>
<feature type="region of interest" description="Disordered" evidence="1">
    <location>
        <begin position="92"/>
        <end position="120"/>
    </location>
</feature>
<dbReference type="Pfam" id="PF01805">
    <property type="entry name" value="Surp"/>
    <property type="match status" value="1"/>
</dbReference>
<feature type="compositionally biased region" description="Pro residues" evidence="1">
    <location>
        <begin position="111"/>
        <end position="120"/>
    </location>
</feature>
<evidence type="ECO:0000313" key="4">
    <source>
        <dbReference type="Proteomes" id="UP001190700"/>
    </source>
</evidence>
<proteinExistence type="predicted"/>
<dbReference type="PANTHER" id="PTHR13384:SF19">
    <property type="entry name" value="G PATCH DOMAIN-CONTAINING PROTEIN 1"/>
    <property type="match status" value="1"/>
</dbReference>
<feature type="compositionally biased region" description="Acidic residues" evidence="1">
    <location>
        <begin position="536"/>
        <end position="557"/>
    </location>
</feature>
<organism evidence="3 4">
    <name type="scientific">Cymbomonas tetramitiformis</name>
    <dbReference type="NCBI Taxonomy" id="36881"/>
    <lineage>
        <taxon>Eukaryota</taxon>
        <taxon>Viridiplantae</taxon>
        <taxon>Chlorophyta</taxon>
        <taxon>Pyramimonadophyceae</taxon>
        <taxon>Pyramimonadales</taxon>
        <taxon>Pyramimonadaceae</taxon>
        <taxon>Cymbomonas</taxon>
    </lineage>
</organism>
<feature type="region of interest" description="Disordered" evidence="1">
    <location>
        <begin position="536"/>
        <end position="567"/>
    </location>
</feature>
<feature type="compositionally biased region" description="Pro residues" evidence="1">
    <location>
        <begin position="238"/>
        <end position="251"/>
    </location>
</feature>
<dbReference type="Proteomes" id="UP001190700">
    <property type="component" value="Unassembled WGS sequence"/>
</dbReference>
<accession>A0AAE0FFX2</accession>
<protein>
    <recommendedName>
        <fullName evidence="2">SURP motif domain-containing protein</fullName>
    </recommendedName>
</protein>
<dbReference type="AlphaFoldDB" id="A0AAE0FFX2"/>
<dbReference type="PANTHER" id="PTHR13384">
    <property type="entry name" value="G PATCH DOMAIN-CONTAINING PROTEIN 1"/>
    <property type="match status" value="1"/>
</dbReference>
<name>A0AAE0FFX2_9CHLO</name>
<dbReference type="SUPFAM" id="SSF109905">
    <property type="entry name" value="Surp module (SWAP domain)"/>
    <property type="match status" value="1"/>
</dbReference>
<evidence type="ECO:0000256" key="1">
    <source>
        <dbReference type="SAM" id="MobiDB-lite"/>
    </source>
</evidence>
<feature type="region of interest" description="Disordered" evidence="1">
    <location>
        <begin position="619"/>
        <end position="655"/>
    </location>
</feature>
<feature type="region of interest" description="Disordered" evidence="1">
    <location>
        <begin position="271"/>
        <end position="293"/>
    </location>
</feature>
<dbReference type="Gene3D" id="1.10.10.790">
    <property type="entry name" value="Surp module"/>
    <property type="match status" value="1"/>
</dbReference>
<dbReference type="GO" id="GO:0005634">
    <property type="term" value="C:nucleus"/>
    <property type="evidence" value="ECO:0007669"/>
    <property type="project" value="TreeGrafter"/>
</dbReference>
<evidence type="ECO:0000313" key="3">
    <source>
        <dbReference type="EMBL" id="KAK3258839.1"/>
    </source>
</evidence>
<gene>
    <name evidence="3" type="ORF">CYMTET_32133</name>
</gene>
<keyword evidence="4" id="KW-1185">Reference proteome</keyword>
<dbReference type="GO" id="GO:0006396">
    <property type="term" value="P:RNA processing"/>
    <property type="evidence" value="ECO:0007669"/>
    <property type="project" value="InterPro"/>
</dbReference>
<dbReference type="SMART" id="SM00648">
    <property type="entry name" value="SWAP"/>
    <property type="match status" value="1"/>
</dbReference>
<comment type="caution">
    <text evidence="3">The sequence shown here is derived from an EMBL/GenBank/DDBJ whole genome shotgun (WGS) entry which is preliminary data.</text>
</comment>
<sequence length="790" mass="82879">PCGVLPCAEAPLLDPLLGVSRGIVVAEDLSSALHNSAAYAAEGRGGVTLQGADDELAGFVAAERKRDTSKWFRPPKVPAGFVAMHRFAAPLPGDEPAAASASTRQAEEHAPPPAPAVPPPERAALQKTIDVLAGFVAKNGPHFEGLARQRQKEDPKFAFLFGGEGHSYYRWKLHSMRTAAAGLKSPEQRGAPLGCRLSLPPPREGGPGAGARMDAEARGKLLQEEPLPDVSSQKTRTVPPPPPAPTAPAAPPGMADKDRDHLRAAFLNKFSSSSGTEAAPERAAGLQQGGLKAPAADPASQFVALAAARFAPASSTEGHTDAPPQGGLRAGKGSEAAAEKASQKARERTHEDWWPTPLLCKRFGVKDPHGGRPPPAPAQTKFASEMFQLPTTVAMQEAAKPKFLPQVAASAVSQAEVAIVPLALPAPPPVSAAPAPETARLQEVPPPPALPSAAPIAVPAPPGGKAGPAEAAPTHRGEVEDAKTLASDFLDLLGGSMLEEERADRGGAAAPSAEEEAATAATFLERPIDLFKAIFEDEDEDEDENEGESEDEGDEQETAEKRASSGLAAPLPVPAAKMDAAAAAAAAGRAGGARDWAGGVVVPGDGQLRAGSVVVVRERSPGGIKAKKRKKEKEKESKKIHKEKKKHKRKEVDASSALPLTRWPLAVLSHRCQTRRAVSMPSDSLRRFYAVRLAAPFQCRDTSAPVSMPSNFASAVSMPSHYAVRCNAIRLRGARCNAFRLAAPVSMPSDSSRNFNAVDFASARFNAVQTCAPVSMPSDTSLFQYRRARA</sequence>
<dbReference type="InterPro" id="IPR035967">
    <property type="entry name" value="SWAP/Surp_sf"/>
</dbReference>
<dbReference type="PROSITE" id="PS50128">
    <property type="entry name" value="SURP"/>
    <property type="match status" value="1"/>
</dbReference>
<feature type="domain" description="SURP motif" evidence="2">
    <location>
        <begin position="128"/>
        <end position="172"/>
    </location>
</feature>
<dbReference type="EMBL" id="LGRX02019233">
    <property type="protein sequence ID" value="KAK3258839.1"/>
    <property type="molecule type" value="Genomic_DNA"/>
</dbReference>
<feature type="region of interest" description="Disordered" evidence="1">
    <location>
        <begin position="314"/>
        <end position="350"/>
    </location>
</feature>
<feature type="compositionally biased region" description="Basic and acidic residues" evidence="1">
    <location>
        <begin position="337"/>
        <end position="350"/>
    </location>
</feature>
<feature type="compositionally biased region" description="Basic residues" evidence="1">
    <location>
        <begin position="625"/>
        <end position="649"/>
    </location>
</feature>
<feature type="compositionally biased region" description="Basic and acidic residues" evidence="1">
    <location>
        <begin position="213"/>
        <end position="223"/>
    </location>
</feature>
<feature type="region of interest" description="Disordered" evidence="1">
    <location>
        <begin position="429"/>
        <end position="478"/>
    </location>
</feature>
<evidence type="ECO:0000259" key="2">
    <source>
        <dbReference type="PROSITE" id="PS50128"/>
    </source>
</evidence>
<dbReference type="GO" id="GO:0003723">
    <property type="term" value="F:RNA binding"/>
    <property type="evidence" value="ECO:0007669"/>
    <property type="project" value="InterPro"/>
</dbReference>
<feature type="region of interest" description="Disordered" evidence="1">
    <location>
        <begin position="187"/>
        <end position="257"/>
    </location>
</feature>